<sequence length="340" mass="37823">MKLLVLGGTIFLGRHVVEAARARGHEVTLFHRGQHNPGLFPDLPVVLGDRKTDLEKLAGGSWDAVLDTSGYVPRVVTESARFFADRAQHYTFISSISVFSDLTKPWIDESAPVGRLETETEEVTGETYGPLKALCEEAAEAAMPGRVWNVRPGLIVGPDDPTHRFTYWPARFAQGDEILVPDIPNEPIQVIDVRDLAEWLVRGMEEKLTGVYNATGPAEPFTWRELVDTCTDVVASGPDAPAVHPHVTWVSEAFLQEKKVGAWMELPLWVPVEPESVAFSRISIEKAKQAGLTFRPLEATVRDTLAWFRTQPDRDWPAGLAERKESALLTDWHRTVAENA</sequence>
<proteinExistence type="predicted"/>
<evidence type="ECO:0000259" key="1">
    <source>
        <dbReference type="Pfam" id="PF01370"/>
    </source>
</evidence>
<dbReference type="InterPro" id="IPR036291">
    <property type="entry name" value="NAD(P)-bd_dom_sf"/>
</dbReference>
<accession>A0A956SD83</accession>
<evidence type="ECO:0000313" key="3">
    <source>
        <dbReference type="Proteomes" id="UP000739538"/>
    </source>
</evidence>
<name>A0A956SD83_UNCEI</name>
<dbReference type="SUPFAM" id="SSF51735">
    <property type="entry name" value="NAD(P)-binding Rossmann-fold domains"/>
    <property type="match status" value="1"/>
</dbReference>
<dbReference type="AlphaFoldDB" id="A0A956SD83"/>
<comment type="caution">
    <text evidence="2">The sequence shown here is derived from an EMBL/GenBank/DDBJ whole genome shotgun (WGS) entry which is preliminary data.</text>
</comment>
<dbReference type="PANTHER" id="PTHR43245">
    <property type="entry name" value="BIFUNCTIONAL POLYMYXIN RESISTANCE PROTEIN ARNA"/>
    <property type="match status" value="1"/>
</dbReference>
<dbReference type="PANTHER" id="PTHR43245:SF13">
    <property type="entry name" value="UDP-D-APIOSE_UDP-D-XYLOSE SYNTHASE 2"/>
    <property type="match status" value="1"/>
</dbReference>
<evidence type="ECO:0000313" key="2">
    <source>
        <dbReference type="EMBL" id="MCA9756170.1"/>
    </source>
</evidence>
<dbReference type="InterPro" id="IPR001509">
    <property type="entry name" value="Epimerase_deHydtase"/>
</dbReference>
<dbReference type="InterPro" id="IPR050177">
    <property type="entry name" value="Lipid_A_modif_metabolic_enz"/>
</dbReference>
<dbReference type="Gene3D" id="3.40.50.720">
    <property type="entry name" value="NAD(P)-binding Rossmann-like Domain"/>
    <property type="match status" value="1"/>
</dbReference>
<organism evidence="2 3">
    <name type="scientific">Eiseniibacteriota bacterium</name>
    <dbReference type="NCBI Taxonomy" id="2212470"/>
    <lineage>
        <taxon>Bacteria</taxon>
        <taxon>Candidatus Eiseniibacteriota</taxon>
    </lineage>
</organism>
<dbReference type="EMBL" id="JAGQHS010000044">
    <property type="protein sequence ID" value="MCA9756170.1"/>
    <property type="molecule type" value="Genomic_DNA"/>
</dbReference>
<reference evidence="2" key="1">
    <citation type="submission" date="2020-04" db="EMBL/GenBank/DDBJ databases">
        <authorList>
            <person name="Zhang T."/>
        </authorList>
    </citation>
    <scope>NUCLEOTIDE SEQUENCE</scope>
    <source>
        <strain evidence="2">HKST-UBA02</strain>
    </source>
</reference>
<reference evidence="2" key="2">
    <citation type="journal article" date="2021" name="Microbiome">
        <title>Successional dynamics and alternative stable states in a saline activated sludge microbial community over 9 years.</title>
        <authorList>
            <person name="Wang Y."/>
            <person name="Ye J."/>
            <person name="Ju F."/>
            <person name="Liu L."/>
            <person name="Boyd J.A."/>
            <person name="Deng Y."/>
            <person name="Parks D.H."/>
            <person name="Jiang X."/>
            <person name="Yin X."/>
            <person name="Woodcroft B.J."/>
            <person name="Tyson G.W."/>
            <person name="Hugenholtz P."/>
            <person name="Polz M.F."/>
            <person name="Zhang T."/>
        </authorList>
    </citation>
    <scope>NUCLEOTIDE SEQUENCE</scope>
    <source>
        <strain evidence="2">HKST-UBA02</strain>
    </source>
</reference>
<gene>
    <name evidence="2" type="ORF">KDA27_10230</name>
</gene>
<protein>
    <submittedName>
        <fullName evidence="2">Epimerase</fullName>
    </submittedName>
</protein>
<dbReference type="Proteomes" id="UP000739538">
    <property type="component" value="Unassembled WGS sequence"/>
</dbReference>
<dbReference type="Pfam" id="PF01370">
    <property type="entry name" value="Epimerase"/>
    <property type="match status" value="1"/>
</dbReference>
<feature type="domain" description="NAD-dependent epimerase/dehydratase" evidence="1">
    <location>
        <begin position="4"/>
        <end position="212"/>
    </location>
</feature>